<proteinExistence type="predicted"/>
<comment type="caution">
    <text evidence="1">The sequence shown here is derived from an EMBL/GenBank/DDBJ whole genome shotgun (WGS) entry which is preliminary data.</text>
</comment>
<evidence type="ECO:0000313" key="1">
    <source>
        <dbReference type="EMBL" id="PNY26653.1"/>
    </source>
</evidence>
<reference evidence="1 2" key="1">
    <citation type="submission" date="2017-08" db="EMBL/GenBank/DDBJ databases">
        <title>Harnessing the power of phylogenomics to disentangle the directionality and signatures of interkingdom host jumping in the parasitic fungal genus Tolypocladium.</title>
        <authorList>
            <person name="Quandt C.A."/>
            <person name="Patterson W."/>
            <person name="Spatafora J.W."/>
        </authorList>
    </citation>
    <scope>NUCLEOTIDE SEQUENCE [LARGE SCALE GENOMIC DNA]</scope>
    <source>
        <strain evidence="1 2">CBS 113982</strain>
    </source>
</reference>
<gene>
    <name evidence="1" type="ORF">TCAP_03423</name>
</gene>
<dbReference type="Proteomes" id="UP000236621">
    <property type="component" value="Unassembled WGS sequence"/>
</dbReference>
<sequence length="81" mass="8212">MTPTWVSPAYPLLLTVPFAANLIDAADVSGHALSLNATAVALCAAATKGTDGMPHFPFDLCCFPPSSDDPEAAEGHAAALS</sequence>
<evidence type="ECO:0000313" key="2">
    <source>
        <dbReference type="Proteomes" id="UP000236621"/>
    </source>
</evidence>
<protein>
    <submittedName>
        <fullName evidence="1">Uncharacterized protein</fullName>
    </submittedName>
</protein>
<dbReference type="AlphaFoldDB" id="A0A2K3QGM2"/>
<name>A0A2K3QGM2_9HYPO</name>
<dbReference type="OrthoDB" id="2901184at2759"/>
<dbReference type="STRING" id="45235.A0A2K3QGM2"/>
<organism evidence="1 2">
    <name type="scientific">Tolypocladium capitatum</name>
    <dbReference type="NCBI Taxonomy" id="45235"/>
    <lineage>
        <taxon>Eukaryota</taxon>
        <taxon>Fungi</taxon>
        <taxon>Dikarya</taxon>
        <taxon>Ascomycota</taxon>
        <taxon>Pezizomycotina</taxon>
        <taxon>Sordariomycetes</taxon>
        <taxon>Hypocreomycetidae</taxon>
        <taxon>Hypocreales</taxon>
        <taxon>Ophiocordycipitaceae</taxon>
        <taxon>Tolypocladium</taxon>
    </lineage>
</organism>
<accession>A0A2K3QGM2</accession>
<dbReference type="EMBL" id="NRSZ01000519">
    <property type="protein sequence ID" value="PNY26653.1"/>
    <property type="molecule type" value="Genomic_DNA"/>
</dbReference>
<keyword evidence="2" id="KW-1185">Reference proteome</keyword>